<keyword evidence="3" id="KW-1185">Reference proteome</keyword>
<dbReference type="InterPro" id="IPR036397">
    <property type="entry name" value="RNaseH_sf"/>
</dbReference>
<dbReference type="GO" id="GO:0004523">
    <property type="term" value="F:RNA-DNA hybrid ribonuclease activity"/>
    <property type="evidence" value="ECO:0007669"/>
    <property type="project" value="InterPro"/>
</dbReference>
<dbReference type="OMA" id="WAASISY"/>
<proteinExistence type="predicted"/>
<dbReference type="GO" id="GO:0003676">
    <property type="term" value="F:nucleic acid binding"/>
    <property type="evidence" value="ECO:0007669"/>
    <property type="project" value="InterPro"/>
</dbReference>
<dbReference type="EnsemblProtists" id="HpaT805332">
    <property type="protein sequence ID" value="HpaP805332"/>
    <property type="gene ID" value="HpaG805332"/>
</dbReference>
<dbReference type="SUPFAM" id="SSF53098">
    <property type="entry name" value="Ribonuclease H-like"/>
    <property type="match status" value="1"/>
</dbReference>
<dbReference type="AlphaFoldDB" id="M4BGB1"/>
<evidence type="ECO:0000259" key="1">
    <source>
        <dbReference type="PROSITE" id="PS50879"/>
    </source>
</evidence>
<reference evidence="2" key="2">
    <citation type="submission" date="2015-06" db="UniProtKB">
        <authorList>
            <consortium name="EnsemblProtists"/>
        </authorList>
    </citation>
    <scope>IDENTIFICATION</scope>
    <source>
        <strain evidence="2">Emoy2</strain>
    </source>
</reference>
<dbReference type="Gene3D" id="3.30.420.10">
    <property type="entry name" value="Ribonuclease H-like superfamily/Ribonuclease H"/>
    <property type="match status" value="1"/>
</dbReference>
<sequence length="189" mass="20516">MALSTIHAIWCARHRLRLEEGATLATFRAIINKTVLSGVMQLRALVQEFDDCASPRTRVLSALATVLVQAHVNYSGEYARPLVVRSVYLLFFDGGSRGNSGPGGAGSVIVRLDTDTHAAELRWAASISYGSTTTMNNTAEYRDLVHGLRCATSEGYTPLHVIEDSAMFHDRPTATAPSSARKHRSSNAL</sequence>
<dbReference type="InterPro" id="IPR012337">
    <property type="entry name" value="RNaseH-like_sf"/>
</dbReference>
<dbReference type="Pfam" id="PF13456">
    <property type="entry name" value="RVT_3"/>
    <property type="match status" value="1"/>
</dbReference>
<dbReference type="PROSITE" id="PS50879">
    <property type="entry name" value="RNASE_H_1"/>
    <property type="match status" value="1"/>
</dbReference>
<evidence type="ECO:0000313" key="2">
    <source>
        <dbReference type="EnsemblProtists" id="HpaP805332"/>
    </source>
</evidence>
<dbReference type="EMBL" id="JH598234">
    <property type="status" value="NOT_ANNOTATED_CDS"/>
    <property type="molecule type" value="Genomic_DNA"/>
</dbReference>
<evidence type="ECO:0000313" key="3">
    <source>
        <dbReference type="Proteomes" id="UP000011713"/>
    </source>
</evidence>
<protein>
    <recommendedName>
        <fullName evidence="1">RNase H type-1 domain-containing protein</fullName>
    </recommendedName>
</protein>
<dbReference type="STRING" id="559515.M4BGB1"/>
<dbReference type="HOGENOM" id="CLU_123602_0_0_1"/>
<feature type="domain" description="RNase H type-1" evidence="1">
    <location>
        <begin position="84"/>
        <end position="189"/>
    </location>
</feature>
<dbReference type="InterPro" id="IPR002156">
    <property type="entry name" value="RNaseH_domain"/>
</dbReference>
<accession>M4BGB1</accession>
<name>M4BGB1_HYAAE</name>
<reference evidence="3" key="1">
    <citation type="journal article" date="2010" name="Science">
        <title>Signatures of adaptation to obligate biotrophy in the Hyaloperonospora arabidopsidis genome.</title>
        <authorList>
            <person name="Baxter L."/>
            <person name="Tripathy S."/>
            <person name="Ishaque N."/>
            <person name="Boot N."/>
            <person name="Cabral A."/>
            <person name="Kemen E."/>
            <person name="Thines M."/>
            <person name="Ah-Fong A."/>
            <person name="Anderson R."/>
            <person name="Badejoko W."/>
            <person name="Bittner-Eddy P."/>
            <person name="Boore J.L."/>
            <person name="Chibucos M.C."/>
            <person name="Coates M."/>
            <person name="Dehal P."/>
            <person name="Delehaunty K."/>
            <person name="Dong S."/>
            <person name="Downton P."/>
            <person name="Dumas B."/>
            <person name="Fabro G."/>
            <person name="Fronick C."/>
            <person name="Fuerstenberg S.I."/>
            <person name="Fulton L."/>
            <person name="Gaulin E."/>
            <person name="Govers F."/>
            <person name="Hughes L."/>
            <person name="Humphray S."/>
            <person name="Jiang R.H."/>
            <person name="Judelson H."/>
            <person name="Kamoun S."/>
            <person name="Kyung K."/>
            <person name="Meijer H."/>
            <person name="Minx P."/>
            <person name="Morris P."/>
            <person name="Nelson J."/>
            <person name="Phuntumart V."/>
            <person name="Qutob D."/>
            <person name="Rehmany A."/>
            <person name="Rougon-Cardoso A."/>
            <person name="Ryden P."/>
            <person name="Torto-Alalibo T."/>
            <person name="Studholme D."/>
            <person name="Wang Y."/>
            <person name="Win J."/>
            <person name="Wood J."/>
            <person name="Clifton S.W."/>
            <person name="Rogers J."/>
            <person name="Van den Ackerveken G."/>
            <person name="Jones J.D."/>
            <person name="McDowell J.M."/>
            <person name="Beynon J."/>
            <person name="Tyler B.M."/>
        </authorList>
    </citation>
    <scope>NUCLEOTIDE SEQUENCE [LARGE SCALE GENOMIC DNA]</scope>
    <source>
        <strain evidence="3">Emoy2</strain>
    </source>
</reference>
<dbReference type="VEuPathDB" id="FungiDB:HpaG805332"/>
<dbReference type="eggNOG" id="ENOG502SU1Y">
    <property type="taxonomic scope" value="Eukaryota"/>
</dbReference>
<organism evidence="2 3">
    <name type="scientific">Hyaloperonospora arabidopsidis (strain Emoy2)</name>
    <name type="common">Downy mildew agent</name>
    <name type="synonym">Peronospora arabidopsidis</name>
    <dbReference type="NCBI Taxonomy" id="559515"/>
    <lineage>
        <taxon>Eukaryota</taxon>
        <taxon>Sar</taxon>
        <taxon>Stramenopiles</taxon>
        <taxon>Oomycota</taxon>
        <taxon>Peronosporomycetes</taxon>
        <taxon>Peronosporales</taxon>
        <taxon>Peronosporaceae</taxon>
        <taxon>Hyaloperonospora</taxon>
    </lineage>
</organism>
<dbReference type="Proteomes" id="UP000011713">
    <property type="component" value="Unassembled WGS sequence"/>
</dbReference>
<dbReference type="InParanoid" id="M4BGB1"/>